<evidence type="ECO:0000313" key="3">
    <source>
        <dbReference type="Proteomes" id="UP001057580"/>
    </source>
</evidence>
<accession>A0A9E7R0T8</accession>
<dbReference type="KEGG" id="ssai:N0B31_15825"/>
<feature type="transmembrane region" description="Helical" evidence="1">
    <location>
        <begin position="33"/>
        <end position="56"/>
    </location>
</feature>
<name>A0A9E7R0T8_9EURY</name>
<protein>
    <submittedName>
        <fullName evidence="2">Uncharacterized protein</fullName>
    </submittedName>
</protein>
<reference evidence="2" key="1">
    <citation type="submission" date="2022-09" db="EMBL/GenBank/DDBJ databases">
        <title>Diverse halophilic archaea isolated from saline environments.</title>
        <authorList>
            <person name="Cui H.-L."/>
        </authorList>
    </citation>
    <scope>NUCLEOTIDE SEQUENCE</scope>
    <source>
        <strain evidence="2">ZS-35-S2</strain>
    </source>
</reference>
<gene>
    <name evidence="2" type="ORF">N0B31_15825</name>
</gene>
<keyword evidence="1" id="KW-1133">Transmembrane helix</keyword>
<dbReference type="GeneID" id="74943921"/>
<sequence length="137" mass="14048">MVSERSIHVAVHTVAFLLLYSLLAGWVADALSLSTLVGGVVGMVGAVAVFAALDVVEVALGGDLTFLGEGSRLHAVRGLFVLYLFFLVAAGTAGALDTNTALPVTVVVLTGAVVATLVVFGPLVGYYYRRSVGARPA</sequence>
<proteinExistence type="predicted"/>
<feature type="transmembrane region" description="Helical" evidence="1">
    <location>
        <begin position="76"/>
        <end position="96"/>
    </location>
</feature>
<dbReference type="RefSeq" id="WP_260592594.1">
    <property type="nucleotide sequence ID" value="NZ_CP104003.1"/>
</dbReference>
<keyword evidence="1" id="KW-0472">Membrane</keyword>
<keyword evidence="3" id="KW-1185">Reference proteome</keyword>
<feature type="transmembrane region" description="Helical" evidence="1">
    <location>
        <begin position="102"/>
        <end position="128"/>
    </location>
</feature>
<evidence type="ECO:0000313" key="2">
    <source>
        <dbReference type="EMBL" id="UWM53600.1"/>
    </source>
</evidence>
<keyword evidence="1" id="KW-0812">Transmembrane</keyword>
<organism evidence="2 3">
    <name type="scientific">Salinirubellus salinus</name>
    <dbReference type="NCBI Taxonomy" id="1364945"/>
    <lineage>
        <taxon>Archaea</taxon>
        <taxon>Methanobacteriati</taxon>
        <taxon>Methanobacteriota</taxon>
        <taxon>Stenosarchaea group</taxon>
        <taxon>Halobacteria</taxon>
        <taxon>Halobacteriales</taxon>
        <taxon>Natronomonadaceae</taxon>
        <taxon>Salinirubellus</taxon>
    </lineage>
</organism>
<dbReference type="AlphaFoldDB" id="A0A9E7R0T8"/>
<dbReference type="Proteomes" id="UP001057580">
    <property type="component" value="Chromosome"/>
</dbReference>
<dbReference type="EMBL" id="CP104003">
    <property type="protein sequence ID" value="UWM53600.1"/>
    <property type="molecule type" value="Genomic_DNA"/>
</dbReference>
<feature type="transmembrane region" description="Helical" evidence="1">
    <location>
        <begin position="7"/>
        <end position="27"/>
    </location>
</feature>
<evidence type="ECO:0000256" key="1">
    <source>
        <dbReference type="SAM" id="Phobius"/>
    </source>
</evidence>